<evidence type="ECO:0000313" key="6">
    <source>
        <dbReference type="EMBL" id="SMF32947.1"/>
    </source>
</evidence>
<organism evidence="6 7">
    <name type="scientific">Pseudobacteriovorax antillogorgiicola</name>
    <dbReference type="NCBI Taxonomy" id="1513793"/>
    <lineage>
        <taxon>Bacteria</taxon>
        <taxon>Pseudomonadati</taxon>
        <taxon>Bdellovibrionota</taxon>
        <taxon>Oligoflexia</taxon>
        <taxon>Oligoflexales</taxon>
        <taxon>Pseudobacteriovoracaceae</taxon>
        <taxon>Pseudobacteriovorax</taxon>
    </lineage>
</organism>
<name>A0A1Y6BWT9_9BACT</name>
<dbReference type="SUPFAM" id="SSF46626">
    <property type="entry name" value="Cytochrome c"/>
    <property type="match status" value="1"/>
</dbReference>
<protein>
    <submittedName>
        <fullName evidence="6">Cytochrome c, mono-and diheme variants</fullName>
    </submittedName>
</protein>
<dbReference type="GO" id="GO:0009055">
    <property type="term" value="F:electron transfer activity"/>
    <property type="evidence" value="ECO:0007669"/>
    <property type="project" value="InterPro"/>
</dbReference>
<dbReference type="GO" id="GO:0046872">
    <property type="term" value="F:metal ion binding"/>
    <property type="evidence" value="ECO:0007669"/>
    <property type="project" value="UniProtKB-KW"/>
</dbReference>
<dbReference type="Pfam" id="PF13442">
    <property type="entry name" value="Cytochrome_CBB3"/>
    <property type="match status" value="1"/>
</dbReference>
<dbReference type="PROSITE" id="PS51007">
    <property type="entry name" value="CYTC"/>
    <property type="match status" value="1"/>
</dbReference>
<dbReference type="PANTHER" id="PTHR40394">
    <property type="entry name" value="LIPOPROTEIN-RELATED"/>
    <property type="match status" value="1"/>
</dbReference>
<dbReference type="InterPro" id="IPR009056">
    <property type="entry name" value="Cyt_c-like_dom"/>
</dbReference>
<evidence type="ECO:0000256" key="4">
    <source>
        <dbReference type="PROSITE-ProRule" id="PRU00433"/>
    </source>
</evidence>
<dbReference type="OrthoDB" id="9808312at2"/>
<evidence type="ECO:0000313" key="7">
    <source>
        <dbReference type="Proteomes" id="UP000192907"/>
    </source>
</evidence>
<gene>
    <name evidence="6" type="ORF">SAMN06296036_11069</name>
</gene>
<dbReference type="AlphaFoldDB" id="A0A1Y6BWT9"/>
<keyword evidence="2 4" id="KW-0479">Metal-binding</keyword>
<dbReference type="STRING" id="1513793.SAMN06296036_11069"/>
<proteinExistence type="predicted"/>
<dbReference type="RefSeq" id="WP_132320768.1">
    <property type="nucleotide sequence ID" value="NZ_FWZT01000010.1"/>
</dbReference>
<evidence type="ECO:0000259" key="5">
    <source>
        <dbReference type="PROSITE" id="PS51007"/>
    </source>
</evidence>
<keyword evidence="1 4" id="KW-0349">Heme</keyword>
<keyword evidence="3 4" id="KW-0408">Iron</keyword>
<sequence>MKLKIFSAFVILGSLVLSGCKEGRNVTKLQYMPDMADNPTVKTQESYLNPPEHSVATSAILYPATMETAEAELEMPPALAHPAKLEMNLAQGKKLYNTYCTVCHGADGRGKGTLGASYPIGVPDISRSDLAARKDGFFFVKISKGGAMMPSYGHATSPHERWQIISYLRTLQGK</sequence>
<accession>A0A1Y6BWT9</accession>
<dbReference type="PROSITE" id="PS51257">
    <property type="entry name" value="PROKAR_LIPOPROTEIN"/>
    <property type="match status" value="1"/>
</dbReference>
<evidence type="ECO:0000256" key="1">
    <source>
        <dbReference type="ARBA" id="ARBA00022617"/>
    </source>
</evidence>
<dbReference type="PANTHER" id="PTHR40394:SF2">
    <property type="entry name" value="QUINOL:CYTOCHROME C OXIDOREDUCTASE MEMBRANE PROTEIN"/>
    <property type="match status" value="1"/>
</dbReference>
<evidence type="ECO:0000256" key="3">
    <source>
        <dbReference type="ARBA" id="ARBA00023004"/>
    </source>
</evidence>
<dbReference type="EMBL" id="FWZT01000010">
    <property type="protein sequence ID" value="SMF32947.1"/>
    <property type="molecule type" value="Genomic_DNA"/>
</dbReference>
<keyword evidence="7" id="KW-1185">Reference proteome</keyword>
<dbReference type="Proteomes" id="UP000192907">
    <property type="component" value="Unassembled WGS sequence"/>
</dbReference>
<evidence type="ECO:0000256" key="2">
    <source>
        <dbReference type="ARBA" id="ARBA00022723"/>
    </source>
</evidence>
<dbReference type="InterPro" id="IPR036909">
    <property type="entry name" value="Cyt_c-like_dom_sf"/>
</dbReference>
<dbReference type="GO" id="GO:0020037">
    <property type="term" value="F:heme binding"/>
    <property type="evidence" value="ECO:0007669"/>
    <property type="project" value="InterPro"/>
</dbReference>
<feature type="domain" description="Cytochrome c" evidence="5">
    <location>
        <begin position="87"/>
        <end position="172"/>
    </location>
</feature>
<reference evidence="7" key="1">
    <citation type="submission" date="2017-04" db="EMBL/GenBank/DDBJ databases">
        <authorList>
            <person name="Varghese N."/>
            <person name="Submissions S."/>
        </authorList>
    </citation>
    <scope>NUCLEOTIDE SEQUENCE [LARGE SCALE GENOMIC DNA]</scope>
    <source>
        <strain evidence="7">RKEM611</strain>
    </source>
</reference>
<dbReference type="Gene3D" id="1.10.760.10">
    <property type="entry name" value="Cytochrome c-like domain"/>
    <property type="match status" value="1"/>
</dbReference>